<keyword evidence="1" id="KW-0812">Transmembrane</keyword>
<protein>
    <submittedName>
        <fullName evidence="2">Uncharacterized protein</fullName>
    </submittedName>
</protein>
<keyword evidence="1" id="KW-1133">Transmembrane helix</keyword>
<reference evidence="2 3" key="2">
    <citation type="submission" date="2018-09" db="EMBL/GenBank/DDBJ databases">
        <title>Complete Genome sequences of three Leptospira mayottensis isolates obtained from Tenrecid mammals endemic to the Malagasy region.</title>
        <authorList>
            <person name="Cordonin C."/>
            <person name="Toty C."/>
        </authorList>
    </citation>
    <scope>NUCLEOTIDE SEQUENCE [LARGE SCALE GENOMIC DNA]</scope>
    <source>
        <strain evidence="2 3">MDI222</strain>
    </source>
</reference>
<reference evidence="2 3" key="1">
    <citation type="submission" date="2018-06" db="EMBL/GenBank/DDBJ databases">
        <authorList>
            <person name="Tortosa P."/>
        </authorList>
    </citation>
    <scope>NUCLEOTIDE SEQUENCE [LARGE SCALE GENOMIC DNA]</scope>
    <source>
        <strain evidence="2 3">MDI222</strain>
    </source>
</reference>
<keyword evidence="1" id="KW-0472">Membrane</keyword>
<keyword evidence="3" id="KW-1185">Reference proteome</keyword>
<feature type="transmembrane region" description="Helical" evidence="1">
    <location>
        <begin position="37"/>
        <end position="53"/>
    </location>
</feature>
<sequence length="74" mass="9298">MHDAKIEFLSVLSSQILFKNWKFKKYNFGFIFRFRKFFLNSGFLFLSKSVLFFRKKLKFQELFQKWFLSLYRVF</sequence>
<organism evidence="2 3">
    <name type="scientific">Leptospira mayottensis</name>
    <dbReference type="NCBI Taxonomy" id="1137606"/>
    <lineage>
        <taxon>Bacteria</taxon>
        <taxon>Pseudomonadati</taxon>
        <taxon>Spirochaetota</taxon>
        <taxon>Spirochaetia</taxon>
        <taxon>Leptospirales</taxon>
        <taxon>Leptospiraceae</taxon>
        <taxon>Leptospira</taxon>
    </lineage>
</organism>
<dbReference type="Proteomes" id="UP000258889">
    <property type="component" value="Chromosome i"/>
</dbReference>
<dbReference type="EMBL" id="CP030144">
    <property type="protein sequence ID" value="AXR63756.1"/>
    <property type="molecule type" value="Genomic_DNA"/>
</dbReference>
<evidence type="ECO:0000256" key="1">
    <source>
        <dbReference type="SAM" id="Phobius"/>
    </source>
</evidence>
<name>A0ABN5NVA5_9LEPT</name>
<gene>
    <name evidence="2" type="ORF">DQM28_05475</name>
</gene>
<proteinExistence type="predicted"/>
<accession>A0ABN5NVA5</accession>
<evidence type="ECO:0000313" key="3">
    <source>
        <dbReference type="Proteomes" id="UP000258889"/>
    </source>
</evidence>
<evidence type="ECO:0000313" key="2">
    <source>
        <dbReference type="EMBL" id="AXR63756.1"/>
    </source>
</evidence>